<dbReference type="Proteomes" id="UP000019483">
    <property type="component" value="Unassembled WGS sequence"/>
</dbReference>
<protein>
    <recommendedName>
        <fullName evidence="3">Phage-Barnase-EndoU-ColicinE5/D-RelE like nuclease 3 domain-containing protein</fullName>
    </recommendedName>
</protein>
<dbReference type="RefSeq" id="WP_023845386.1">
    <property type="nucleotide sequence ID" value="NZ_AZAJ01000001.1"/>
</dbReference>
<evidence type="ECO:0008006" key="3">
    <source>
        <dbReference type="Google" id="ProtNLM"/>
    </source>
</evidence>
<reference evidence="1 2" key="1">
    <citation type="submission" date="2013-08" db="EMBL/GenBank/DDBJ databases">
        <authorList>
            <consortium name="DOE Joint Genome Institute"/>
            <person name="Eisen J."/>
            <person name="Huntemann M."/>
            <person name="Han J."/>
            <person name="Chen A."/>
            <person name="Kyrpides N."/>
            <person name="Mavromatis K."/>
            <person name="Markowitz V."/>
            <person name="Palaniappan K."/>
            <person name="Ivanova N."/>
            <person name="Schaumberg A."/>
            <person name="Pati A."/>
            <person name="Liolios K."/>
            <person name="Nordberg H.P."/>
            <person name="Cantor M.N."/>
            <person name="Hua S.X."/>
            <person name="Woyke T."/>
        </authorList>
    </citation>
    <scope>NUCLEOTIDE SEQUENCE [LARGE SCALE GENOMIC DNA]</scope>
    <source>
        <strain evidence="1 2">DSM 2278</strain>
    </source>
</reference>
<dbReference type="STRING" id="1090322.MettiDRAFT_1705"/>
<dbReference type="GeneID" id="96962681"/>
<evidence type="ECO:0000313" key="2">
    <source>
        <dbReference type="Proteomes" id="UP000019483"/>
    </source>
</evidence>
<proteinExistence type="predicted"/>
<keyword evidence="2" id="KW-1185">Reference proteome</keyword>
<evidence type="ECO:0000313" key="1">
    <source>
        <dbReference type="EMBL" id="ETA68251.1"/>
    </source>
</evidence>
<dbReference type="AlphaFoldDB" id="W9DXV8"/>
<dbReference type="EMBL" id="AZAJ01000001">
    <property type="protein sequence ID" value="ETA68251.1"/>
    <property type="molecule type" value="Genomic_DNA"/>
</dbReference>
<organism evidence="1 2">
    <name type="scientific">Methanolobus tindarius DSM 2278</name>
    <dbReference type="NCBI Taxonomy" id="1090322"/>
    <lineage>
        <taxon>Archaea</taxon>
        <taxon>Methanobacteriati</taxon>
        <taxon>Methanobacteriota</taxon>
        <taxon>Stenosarchaea group</taxon>
        <taxon>Methanomicrobia</taxon>
        <taxon>Methanosarcinales</taxon>
        <taxon>Methanosarcinaceae</taxon>
        <taxon>Methanolobus</taxon>
    </lineage>
</organism>
<accession>W9DXV8</accession>
<gene>
    <name evidence="1" type="ORF">MettiDRAFT_1705</name>
</gene>
<comment type="caution">
    <text evidence="1">The sequence shown here is derived from an EMBL/GenBank/DDBJ whole genome shotgun (WGS) entry which is preliminary data.</text>
</comment>
<name>W9DXV8_METTI</name>
<dbReference type="OrthoDB" id="111555at2157"/>
<sequence>MKDMDIYTFGKILSEIKIDDIEESDHFIDRDRVRLRMGIENLYVFINRNTPVAILKQSTGKFKVMYEYSKEYDLSIVFSVKQRNPLKLILVTCFKEYSKERIR</sequence>